<keyword evidence="4 8" id="KW-0028">Amino-acid biosynthesis</keyword>
<evidence type="ECO:0000256" key="3">
    <source>
        <dbReference type="ARBA" id="ARBA00007985"/>
    </source>
</evidence>
<feature type="domain" description="DAHP synthetase I/KDSA" evidence="10">
    <location>
        <begin position="51"/>
        <end position="345"/>
    </location>
</feature>
<dbReference type="Pfam" id="PF00793">
    <property type="entry name" value="DAHP_synth_1"/>
    <property type="match status" value="1"/>
</dbReference>
<evidence type="ECO:0000256" key="2">
    <source>
        <dbReference type="ARBA" id="ARBA00004688"/>
    </source>
</evidence>
<dbReference type="Gene3D" id="3.20.20.70">
    <property type="entry name" value="Aldolase class I"/>
    <property type="match status" value="1"/>
</dbReference>
<gene>
    <name evidence="11" type="ORF">CK625_01605</name>
    <name evidence="12" type="ORF">EBQ34_04820</name>
</gene>
<comment type="caution">
    <text evidence="11">The sequence shown here is derived from an EMBL/GenBank/DDBJ whole genome shotgun (WGS) entry which is preliminary data.</text>
</comment>
<dbReference type="EC" id="2.5.1.54" evidence="8"/>
<dbReference type="GO" id="GO:0003849">
    <property type="term" value="F:3-deoxy-7-phosphoheptulonate synthase activity"/>
    <property type="evidence" value="ECO:0007669"/>
    <property type="project" value="UniProtKB-EC"/>
</dbReference>
<evidence type="ECO:0000256" key="1">
    <source>
        <dbReference type="ARBA" id="ARBA00003726"/>
    </source>
</evidence>
<dbReference type="AlphaFoldDB" id="A0A2A2ALZ9"/>
<proteinExistence type="inferred from homology"/>
<reference evidence="11 13" key="1">
    <citation type="submission" date="2017-08" db="EMBL/GenBank/DDBJ databases">
        <title>WGS of Clinical strains of the CDC Group NO-1 linked to zoonotic infections in humans.</title>
        <authorList>
            <person name="Bernier A.-M."/>
            <person name="Bernard K."/>
        </authorList>
    </citation>
    <scope>NUCLEOTIDE SEQUENCE [LARGE SCALE GENOMIC DNA]</scope>
    <source>
        <strain evidence="11 13">NML00-0135</strain>
    </source>
</reference>
<keyword evidence="13" id="KW-1185">Reference proteome</keyword>
<sequence>MSTAAHTPPLNNRHIGAQTRLLSPRELLAAHPLSEAARATVTQGRHSVEAILERREPRVLLVVGPCSIHDPTAAMDYARRLKSLADELQDVFCIVMRVYFEKPRTSVGWKGLINDPDLNGSFDIEKGLHIARQLLLDINALGLPVGTEALDPISPQYIGDLVSWTAIGARTTESQTHREMSSGLSTAVGFKNGTDGSLEVAINAIESASRPHSFLGIDASGMTAITRSTGNPYGHVVLRGGHRGPNYDSVSIALCEQALRARGLTPSLVVDCSHANSSKDPQRQPLVFQNVIEQIAHGNQSIIGLMLESHLQGGSQPLGDDPSKLAYGQSITDGCIDWPTTEALLRQSAHTLRQARAAQRSADAGTDATASAAPAQTPAPASGAA</sequence>
<keyword evidence="6 8" id="KW-0057">Aromatic amino acid biosynthesis</keyword>
<dbReference type="GO" id="GO:0005737">
    <property type="term" value="C:cytoplasm"/>
    <property type="evidence" value="ECO:0007669"/>
    <property type="project" value="TreeGrafter"/>
</dbReference>
<evidence type="ECO:0000313" key="13">
    <source>
        <dbReference type="Proteomes" id="UP000218054"/>
    </source>
</evidence>
<dbReference type="PIRSF" id="PIRSF001361">
    <property type="entry name" value="DAHP_synthase"/>
    <property type="match status" value="1"/>
</dbReference>
<dbReference type="NCBIfam" id="TIGR00034">
    <property type="entry name" value="aroFGH"/>
    <property type="match status" value="1"/>
</dbReference>
<organism evidence="11 13">
    <name type="scientific">Vandammella animalimorsus</name>
    <dbReference type="NCBI Taxonomy" id="2029117"/>
    <lineage>
        <taxon>Bacteria</taxon>
        <taxon>Pseudomonadati</taxon>
        <taxon>Pseudomonadota</taxon>
        <taxon>Betaproteobacteria</taxon>
        <taxon>Burkholderiales</taxon>
        <taxon>Comamonadaceae</taxon>
        <taxon>Vandammella</taxon>
    </lineage>
</organism>
<dbReference type="PANTHER" id="PTHR21225">
    <property type="entry name" value="PHOSPHO-2-DEHYDRO-3-DEOXYHEPTONATE ALDOLASE DAHP SYNTHETASE"/>
    <property type="match status" value="1"/>
</dbReference>
<comment type="function">
    <text evidence="1 8">Stereospecific condensation of phosphoenolpyruvate (PEP) and D-erythrose-4-phosphate (E4P) giving rise to 3-deoxy-D-arabino-heptulosonate-7-phosphate (DAHP).</text>
</comment>
<dbReference type="GO" id="GO:0008652">
    <property type="term" value="P:amino acid biosynthetic process"/>
    <property type="evidence" value="ECO:0007669"/>
    <property type="project" value="UniProtKB-KW"/>
</dbReference>
<dbReference type="UniPathway" id="UPA00053">
    <property type="reaction ID" value="UER00084"/>
</dbReference>
<dbReference type="FunFam" id="3.20.20.70:FF:000005">
    <property type="entry name" value="Phospho-2-dehydro-3-deoxyheptonate aldolase"/>
    <property type="match status" value="1"/>
</dbReference>
<name>A0A2A2ALZ9_9BURK</name>
<evidence type="ECO:0000256" key="6">
    <source>
        <dbReference type="ARBA" id="ARBA00023141"/>
    </source>
</evidence>
<dbReference type="Proteomes" id="UP000218054">
    <property type="component" value="Unassembled WGS sequence"/>
</dbReference>
<comment type="catalytic activity">
    <reaction evidence="7 8">
        <text>D-erythrose 4-phosphate + phosphoenolpyruvate + H2O = 7-phospho-2-dehydro-3-deoxy-D-arabino-heptonate + phosphate</text>
        <dbReference type="Rhea" id="RHEA:14717"/>
        <dbReference type="ChEBI" id="CHEBI:15377"/>
        <dbReference type="ChEBI" id="CHEBI:16897"/>
        <dbReference type="ChEBI" id="CHEBI:43474"/>
        <dbReference type="ChEBI" id="CHEBI:58394"/>
        <dbReference type="ChEBI" id="CHEBI:58702"/>
        <dbReference type="EC" id="2.5.1.54"/>
    </reaction>
</comment>
<dbReference type="GO" id="GO:0042802">
    <property type="term" value="F:identical protein binding"/>
    <property type="evidence" value="ECO:0007669"/>
    <property type="project" value="UniProtKB-ARBA"/>
</dbReference>
<comment type="similarity">
    <text evidence="3 8">Belongs to the class-I DAHP synthase family.</text>
</comment>
<evidence type="ECO:0000256" key="7">
    <source>
        <dbReference type="ARBA" id="ARBA00047508"/>
    </source>
</evidence>
<dbReference type="GO" id="GO:0009073">
    <property type="term" value="P:aromatic amino acid family biosynthetic process"/>
    <property type="evidence" value="ECO:0007669"/>
    <property type="project" value="UniProtKB-KW"/>
</dbReference>
<dbReference type="RefSeq" id="WP_095539019.1">
    <property type="nucleotide sequence ID" value="NZ_NSJB01000001.1"/>
</dbReference>
<evidence type="ECO:0000313" key="12">
    <source>
        <dbReference type="EMBL" id="RMX16043.1"/>
    </source>
</evidence>
<dbReference type="PANTHER" id="PTHR21225:SF10">
    <property type="entry name" value="PHOSPHO-2-DEHYDRO-3-DEOXYHEPTONATE ALDOLASE, TYR-SENSITIVE"/>
    <property type="match status" value="1"/>
</dbReference>
<evidence type="ECO:0000313" key="14">
    <source>
        <dbReference type="Proteomes" id="UP000275180"/>
    </source>
</evidence>
<dbReference type="OrthoDB" id="9807331at2"/>
<evidence type="ECO:0000256" key="8">
    <source>
        <dbReference type="PIRNR" id="PIRNR001361"/>
    </source>
</evidence>
<dbReference type="Proteomes" id="UP000275180">
    <property type="component" value="Unassembled WGS sequence"/>
</dbReference>
<accession>A0A3M6RL49</accession>
<evidence type="ECO:0000256" key="5">
    <source>
        <dbReference type="ARBA" id="ARBA00022679"/>
    </source>
</evidence>
<reference evidence="12 14" key="2">
    <citation type="submission" date="2018-10" db="EMBL/GenBank/DDBJ databases">
        <title>Comamonadaceae CDC group NO-1 genome sequencing and assembly.</title>
        <authorList>
            <person name="Bernier A.-M."/>
            <person name="Bernard K."/>
        </authorList>
    </citation>
    <scope>NUCLEOTIDE SEQUENCE [LARGE SCALE GENOMIC DNA]</scope>
    <source>
        <strain evidence="12 14">NML180582</strain>
    </source>
</reference>
<evidence type="ECO:0000256" key="4">
    <source>
        <dbReference type="ARBA" id="ARBA00022605"/>
    </source>
</evidence>
<dbReference type="InterPro" id="IPR006219">
    <property type="entry name" value="DAHP_synth_1"/>
</dbReference>
<evidence type="ECO:0000259" key="10">
    <source>
        <dbReference type="Pfam" id="PF00793"/>
    </source>
</evidence>
<keyword evidence="5 8" id="KW-0808">Transferase</keyword>
<dbReference type="InterPro" id="IPR006218">
    <property type="entry name" value="DAHP1/KDSA"/>
</dbReference>
<protein>
    <recommendedName>
        <fullName evidence="8">Phospho-2-dehydro-3-deoxyheptonate aldolase</fullName>
        <ecNumber evidence="8">2.5.1.54</ecNumber>
    </recommendedName>
</protein>
<dbReference type="EMBL" id="RDQJ01000005">
    <property type="protein sequence ID" value="RMX16043.1"/>
    <property type="molecule type" value="Genomic_DNA"/>
</dbReference>
<dbReference type="InterPro" id="IPR013785">
    <property type="entry name" value="Aldolase_TIM"/>
</dbReference>
<comment type="pathway">
    <text evidence="2 8">Metabolic intermediate biosynthesis; chorismate biosynthesis; chorismate from D-erythrose 4-phosphate and phosphoenolpyruvate: step 1/7.</text>
</comment>
<accession>A0A2A2ALZ9</accession>
<dbReference type="EMBL" id="NSJB01000001">
    <property type="protein sequence ID" value="PAT38742.1"/>
    <property type="molecule type" value="Genomic_DNA"/>
</dbReference>
<evidence type="ECO:0000313" key="11">
    <source>
        <dbReference type="EMBL" id="PAT38742.1"/>
    </source>
</evidence>
<dbReference type="SUPFAM" id="SSF51569">
    <property type="entry name" value="Aldolase"/>
    <property type="match status" value="1"/>
</dbReference>
<evidence type="ECO:0000256" key="9">
    <source>
        <dbReference type="SAM" id="MobiDB-lite"/>
    </source>
</evidence>
<feature type="region of interest" description="Disordered" evidence="9">
    <location>
        <begin position="354"/>
        <end position="385"/>
    </location>
</feature>
<dbReference type="NCBIfam" id="NF009395">
    <property type="entry name" value="PRK12755.1"/>
    <property type="match status" value="1"/>
</dbReference>
<dbReference type="GO" id="GO:0009423">
    <property type="term" value="P:chorismate biosynthetic process"/>
    <property type="evidence" value="ECO:0007669"/>
    <property type="project" value="UniProtKB-UniPathway"/>
</dbReference>